<feature type="region of interest" description="Disordered" evidence="4">
    <location>
        <begin position="74"/>
        <end position="112"/>
    </location>
</feature>
<evidence type="ECO:0000256" key="4">
    <source>
        <dbReference type="SAM" id="MobiDB-lite"/>
    </source>
</evidence>
<feature type="compositionally biased region" description="Basic and acidic residues" evidence="4">
    <location>
        <begin position="88"/>
        <end position="98"/>
    </location>
</feature>
<sequence length="246" mass="28013">MRSYMHNSTLQPLLKICDNIFIENHIDILHSKLQELPRKEKEADRWTHAESRVSRARRPRLASTFVFVQRARPNAGFPSDTASRRRRQGPDFLRDHSAPHAPQVQGSGAQHLRNGRRLCHAMSTACEKFVNSNAAPSVTNSYLRSPEPLAKYCSLMPKTSPNTDAPDLESALKQAITVFRGLHGKDSFEKSYSKKMSKRLMYKISVSDEAMESMFLKLKEAYGFAFTARLRRMFQDIVLSEGLNQA</sequence>
<protein>
    <recommendedName>
        <fullName evidence="5">Cullin family profile domain-containing protein</fullName>
    </recommendedName>
</protein>
<dbReference type="SUPFAM" id="SSF75632">
    <property type="entry name" value="Cullin homology domain"/>
    <property type="match status" value="1"/>
</dbReference>
<evidence type="ECO:0000259" key="5">
    <source>
        <dbReference type="PROSITE" id="PS50069"/>
    </source>
</evidence>
<dbReference type="GO" id="GO:0031625">
    <property type="term" value="F:ubiquitin protein ligase binding"/>
    <property type="evidence" value="ECO:0007669"/>
    <property type="project" value="InterPro"/>
</dbReference>
<dbReference type="InterPro" id="IPR001373">
    <property type="entry name" value="Cullin_N"/>
</dbReference>
<dbReference type="AlphaFoldDB" id="A0A9J6FWX6"/>
<feature type="domain" description="Cullin family profile" evidence="5">
    <location>
        <begin position="144"/>
        <end position="246"/>
    </location>
</feature>
<dbReference type="Proteomes" id="UP000821853">
    <property type="component" value="Chromosome 2"/>
</dbReference>
<dbReference type="EMBL" id="JABSTR010000004">
    <property type="protein sequence ID" value="KAH9366888.1"/>
    <property type="molecule type" value="Genomic_DNA"/>
</dbReference>
<dbReference type="InterPro" id="IPR045093">
    <property type="entry name" value="Cullin"/>
</dbReference>
<dbReference type="SUPFAM" id="SSF74788">
    <property type="entry name" value="Cullin repeat-like"/>
    <property type="match status" value="1"/>
</dbReference>
<evidence type="ECO:0000256" key="3">
    <source>
        <dbReference type="RuleBase" id="RU003829"/>
    </source>
</evidence>
<evidence type="ECO:0000256" key="1">
    <source>
        <dbReference type="ARBA" id="ARBA00006019"/>
    </source>
</evidence>
<dbReference type="Gene3D" id="1.20.1310.10">
    <property type="entry name" value="Cullin Repeats"/>
    <property type="match status" value="1"/>
</dbReference>
<evidence type="ECO:0000256" key="2">
    <source>
        <dbReference type="PROSITE-ProRule" id="PRU00330"/>
    </source>
</evidence>
<comment type="similarity">
    <text evidence="1 2 3">Belongs to the cullin family.</text>
</comment>
<evidence type="ECO:0000313" key="6">
    <source>
        <dbReference type="EMBL" id="KAH9366888.1"/>
    </source>
</evidence>
<evidence type="ECO:0000313" key="7">
    <source>
        <dbReference type="Proteomes" id="UP000821853"/>
    </source>
</evidence>
<dbReference type="VEuPathDB" id="VectorBase:HLOH_040986"/>
<dbReference type="GO" id="GO:0006511">
    <property type="term" value="P:ubiquitin-dependent protein catabolic process"/>
    <property type="evidence" value="ECO:0007669"/>
    <property type="project" value="InterPro"/>
</dbReference>
<gene>
    <name evidence="6" type="ORF">HPB48_019932</name>
</gene>
<dbReference type="PANTHER" id="PTHR11932">
    <property type="entry name" value="CULLIN"/>
    <property type="match status" value="1"/>
</dbReference>
<dbReference type="PROSITE" id="PS50069">
    <property type="entry name" value="CULLIN_2"/>
    <property type="match status" value="1"/>
</dbReference>
<organism evidence="6 7">
    <name type="scientific">Haemaphysalis longicornis</name>
    <name type="common">Bush tick</name>
    <dbReference type="NCBI Taxonomy" id="44386"/>
    <lineage>
        <taxon>Eukaryota</taxon>
        <taxon>Metazoa</taxon>
        <taxon>Ecdysozoa</taxon>
        <taxon>Arthropoda</taxon>
        <taxon>Chelicerata</taxon>
        <taxon>Arachnida</taxon>
        <taxon>Acari</taxon>
        <taxon>Parasitiformes</taxon>
        <taxon>Ixodida</taxon>
        <taxon>Ixodoidea</taxon>
        <taxon>Ixodidae</taxon>
        <taxon>Haemaphysalinae</taxon>
        <taxon>Haemaphysalis</taxon>
    </lineage>
</organism>
<dbReference type="InterPro" id="IPR016159">
    <property type="entry name" value="Cullin_repeat-like_dom_sf"/>
</dbReference>
<dbReference type="InterPro" id="IPR036317">
    <property type="entry name" value="Cullin_homology_sf"/>
</dbReference>
<dbReference type="InterPro" id="IPR016158">
    <property type="entry name" value="Cullin_homology"/>
</dbReference>
<comment type="caution">
    <text evidence="6">The sequence shown here is derived from an EMBL/GenBank/DDBJ whole genome shotgun (WGS) entry which is preliminary data.</text>
</comment>
<proteinExistence type="inferred from homology"/>
<reference evidence="6 7" key="1">
    <citation type="journal article" date="2020" name="Cell">
        <title>Large-Scale Comparative Analyses of Tick Genomes Elucidate Their Genetic Diversity and Vector Capacities.</title>
        <authorList>
            <consortium name="Tick Genome and Microbiome Consortium (TIGMIC)"/>
            <person name="Jia N."/>
            <person name="Wang J."/>
            <person name="Shi W."/>
            <person name="Du L."/>
            <person name="Sun Y."/>
            <person name="Zhan W."/>
            <person name="Jiang J.F."/>
            <person name="Wang Q."/>
            <person name="Zhang B."/>
            <person name="Ji P."/>
            <person name="Bell-Sakyi L."/>
            <person name="Cui X.M."/>
            <person name="Yuan T.T."/>
            <person name="Jiang B.G."/>
            <person name="Yang W.F."/>
            <person name="Lam T.T."/>
            <person name="Chang Q.C."/>
            <person name="Ding S.J."/>
            <person name="Wang X.J."/>
            <person name="Zhu J.G."/>
            <person name="Ruan X.D."/>
            <person name="Zhao L."/>
            <person name="Wei J.T."/>
            <person name="Ye R.Z."/>
            <person name="Que T.C."/>
            <person name="Du C.H."/>
            <person name="Zhou Y.H."/>
            <person name="Cheng J.X."/>
            <person name="Dai P.F."/>
            <person name="Guo W.B."/>
            <person name="Han X.H."/>
            <person name="Huang E.J."/>
            <person name="Li L.F."/>
            <person name="Wei W."/>
            <person name="Gao Y.C."/>
            <person name="Liu J.Z."/>
            <person name="Shao H.Z."/>
            <person name="Wang X."/>
            <person name="Wang C.C."/>
            <person name="Yang T.C."/>
            <person name="Huo Q.B."/>
            <person name="Li W."/>
            <person name="Chen H.Y."/>
            <person name="Chen S.E."/>
            <person name="Zhou L.G."/>
            <person name="Ni X.B."/>
            <person name="Tian J.H."/>
            <person name="Sheng Y."/>
            <person name="Liu T."/>
            <person name="Pan Y.S."/>
            <person name="Xia L.Y."/>
            <person name="Li J."/>
            <person name="Zhao F."/>
            <person name="Cao W.C."/>
        </authorList>
    </citation>
    <scope>NUCLEOTIDE SEQUENCE [LARGE SCALE GENOMIC DNA]</scope>
    <source>
        <strain evidence="6">HaeL-2018</strain>
    </source>
</reference>
<accession>A0A9J6FWX6</accession>
<name>A0A9J6FWX6_HAELO</name>
<dbReference type="Pfam" id="PF00888">
    <property type="entry name" value="Cullin"/>
    <property type="match status" value="1"/>
</dbReference>
<keyword evidence="7" id="KW-1185">Reference proteome</keyword>